<proteinExistence type="predicted"/>
<dbReference type="Proteomes" id="UP001256711">
    <property type="component" value="Unassembled WGS sequence"/>
</dbReference>
<comment type="caution">
    <text evidence="3">The sequence shown here is derived from an EMBL/GenBank/DDBJ whole genome shotgun (WGS) entry which is preliminary data.</text>
</comment>
<dbReference type="AlphaFoldDB" id="A0AAW8TVU2"/>
<evidence type="ECO:0000313" key="3">
    <source>
        <dbReference type="EMBL" id="MDT2809062.1"/>
    </source>
</evidence>
<feature type="signal peptide" evidence="2">
    <location>
        <begin position="1"/>
        <end position="21"/>
    </location>
</feature>
<accession>A0AAW8TVU2</accession>
<protein>
    <recommendedName>
        <fullName evidence="5">Lipoprotein</fullName>
    </recommendedName>
</protein>
<organism evidence="3 4">
    <name type="scientific">Enterococcus asini</name>
    <dbReference type="NCBI Taxonomy" id="57732"/>
    <lineage>
        <taxon>Bacteria</taxon>
        <taxon>Bacillati</taxon>
        <taxon>Bacillota</taxon>
        <taxon>Bacilli</taxon>
        <taxon>Lactobacillales</taxon>
        <taxon>Enterococcaceae</taxon>
        <taxon>Enterococcus</taxon>
    </lineage>
</organism>
<evidence type="ECO:0000313" key="4">
    <source>
        <dbReference type="Proteomes" id="UP001256711"/>
    </source>
</evidence>
<keyword evidence="2" id="KW-0732">Signal</keyword>
<evidence type="ECO:0008006" key="5">
    <source>
        <dbReference type="Google" id="ProtNLM"/>
    </source>
</evidence>
<gene>
    <name evidence="3" type="ORF">P7H43_00940</name>
</gene>
<evidence type="ECO:0000256" key="1">
    <source>
        <dbReference type="SAM" id="MobiDB-lite"/>
    </source>
</evidence>
<dbReference type="EMBL" id="JARQBJ010000001">
    <property type="protein sequence ID" value="MDT2809062.1"/>
    <property type="molecule type" value="Genomic_DNA"/>
</dbReference>
<dbReference type="PROSITE" id="PS51257">
    <property type="entry name" value="PROKAR_LIPOPROTEIN"/>
    <property type="match status" value="1"/>
</dbReference>
<sequence length="264" mass="28832">MKRLVILSVLLGLLAACSSNQSPSENSTTKTTNNSSVAQNTSTKQESNKQSSSKESQTKVSEEKTPDGAFQELRKAYPDVEMPRKLPRDESLFLNIAAVGDQDKLSVLYYNLPQVLVMNHNSLNQATPFASFKKTTYDTVGKAKAAVGYQYDDGGQKVDLGHSIAGYQQSGAGSTYLSWKEGNWSLLVRASNVLGQEPVTTAKEVVNYLEEAFLPIPKSVGQITIDLSASNQEANTITWQEDKVVYTVSHEDPLPALEMAVSME</sequence>
<feature type="compositionally biased region" description="Basic and acidic residues" evidence="1">
    <location>
        <begin position="56"/>
        <end position="71"/>
    </location>
</feature>
<name>A0AAW8TVU2_9ENTE</name>
<reference evidence="3" key="1">
    <citation type="submission" date="2023-03" db="EMBL/GenBank/DDBJ databases">
        <authorList>
            <person name="Shen W."/>
            <person name="Cai J."/>
        </authorList>
    </citation>
    <scope>NUCLEOTIDE SEQUENCE</scope>
    <source>
        <strain evidence="3">B226-2</strain>
    </source>
</reference>
<feature type="compositionally biased region" description="Low complexity" evidence="1">
    <location>
        <begin position="24"/>
        <end position="55"/>
    </location>
</feature>
<evidence type="ECO:0000256" key="2">
    <source>
        <dbReference type="SAM" id="SignalP"/>
    </source>
</evidence>
<dbReference type="RefSeq" id="WP_311834833.1">
    <property type="nucleotide sequence ID" value="NZ_JARQBJ010000001.1"/>
</dbReference>
<feature type="region of interest" description="Disordered" evidence="1">
    <location>
        <begin position="19"/>
        <end position="71"/>
    </location>
</feature>
<feature type="chain" id="PRO_5044026939" description="Lipoprotein" evidence="2">
    <location>
        <begin position="22"/>
        <end position="264"/>
    </location>
</feature>